<feature type="domain" description="RdRp catalytic" evidence="27">
    <location>
        <begin position="596"/>
        <end position="782"/>
    </location>
</feature>
<dbReference type="GO" id="GO:0044423">
    <property type="term" value="C:virion component"/>
    <property type="evidence" value="ECO:0007669"/>
    <property type="project" value="UniProtKB-KW"/>
</dbReference>
<evidence type="ECO:0000256" key="1">
    <source>
        <dbReference type="ARBA" id="ARBA00004192"/>
    </source>
</evidence>
<evidence type="ECO:0000256" key="12">
    <source>
        <dbReference type="ARBA" id="ARBA00022801"/>
    </source>
</evidence>
<keyword evidence="18" id="KW-0511">Multifunctional enzyme</keyword>
<keyword evidence="15" id="KW-0693">Viral RNA replication</keyword>
<dbReference type="GO" id="GO:0030430">
    <property type="term" value="C:host cell cytoplasm"/>
    <property type="evidence" value="ECO:0007669"/>
    <property type="project" value="UniProtKB-SubCell"/>
</dbReference>
<evidence type="ECO:0000256" key="24">
    <source>
        <dbReference type="ARBA" id="ARBA00047332"/>
    </source>
</evidence>
<accession>A0A3Q9D1F1</accession>
<evidence type="ECO:0000256" key="13">
    <source>
        <dbReference type="ARBA" id="ARBA00022840"/>
    </source>
</evidence>
<keyword evidence="7" id="KW-0507">mRNA processing</keyword>
<keyword evidence="8" id="KW-0808">Transferase</keyword>
<dbReference type="GO" id="GO:0004482">
    <property type="term" value="F:mRNA 5'-cap (guanine-N7-)-methyltransferase activity"/>
    <property type="evidence" value="ECO:0007669"/>
    <property type="project" value="InterPro"/>
</dbReference>
<reference evidence="28" key="1">
    <citation type="submission" date="2018-10" db="EMBL/GenBank/DDBJ databases">
        <title>Molecular characterization of a divergent member of the viral genus Nucleorhabdovirus, detected in maize (Zea mays) in Tanzania.</title>
        <authorList>
            <person name="Read D.A."/>
            <person name="Featherston J."/>
            <person name="Rees D.J.G."/>
            <person name="Thompson G.D."/>
            <person name="Roberts R."/>
            <person name="Flett B.C."/>
            <person name="Mashingaidze K."/>
            <person name="Pietersen G."/>
            <person name="Kiula B."/>
            <person name="Kullaya A."/>
            <person name="Mbega E."/>
        </authorList>
    </citation>
    <scope>NUCLEOTIDE SEQUENCE</scope>
    <source>
        <strain evidence="28">16-0121</strain>
    </source>
</reference>
<protein>
    <recommendedName>
        <fullName evidence="23">Replicase</fullName>
        <ecNumber evidence="21">2.1.1.375</ecNumber>
        <ecNumber evidence="3">2.7.7.48</ecNumber>
        <ecNumber evidence="4">2.7.7.88</ecNumber>
    </recommendedName>
    <alternativeName>
        <fullName evidence="22">Transcriptase</fullName>
    </alternativeName>
</protein>
<evidence type="ECO:0000256" key="3">
    <source>
        <dbReference type="ARBA" id="ARBA00012494"/>
    </source>
</evidence>
<evidence type="ECO:0000256" key="17">
    <source>
        <dbReference type="ARBA" id="ARBA00023200"/>
    </source>
</evidence>
<dbReference type="EC" id="2.7.7.88" evidence="4"/>
<evidence type="ECO:0000256" key="16">
    <source>
        <dbReference type="ARBA" id="ARBA00023042"/>
    </source>
</evidence>
<evidence type="ECO:0000256" key="26">
    <source>
        <dbReference type="ARBA" id="ARBA00048548"/>
    </source>
</evidence>
<keyword evidence="16" id="KW-0506">mRNA capping</keyword>
<comment type="catalytic activity">
    <reaction evidence="24">
        <text>a 5'-end (5'-triphosphoguanosine)-adenylyl-adenylyl-cytidylyl-adenosine in mRNA + S-adenosyl-L-methionine = a 5'-end (5'-triphosphoguanosine)-(2'-O-methyladenylyl)-adenylyl-cytidylyl-adenosine in mRNA + S-adenosyl-L-homocysteine + H(+)</text>
        <dbReference type="Rhea" id="RHEA:65380"/>
        <dbReference type="Rhea" id="RHEA-COMP:16797"/>
        <dbReference type="Rhea" id="RHEA-COMP:16801"/>
        <dbReference type="ChEBI" id="CHEBI:15378"/>
        <dbReference type="ChEBI" id="CHEBI:57856"/>
        <dbReference type="ChEBI" id="CHEBI:59789"/>
        <dbReference type="ChEBI" id="CHEBI:156482"/>
        <dbReference type="ChEBI" id="CHEBI:156484"/>
    </reaction>
</comment>
<comment type="catalytic activity">
    <reaction evidence="20">
        <text>a 5'-end (5'-triphosphoguanosine)-(2'-O-methyladenylyl)-adenylyl-cytidylyl-adenosine in mRNA + S-adenosyl-L-methionine = a 5'-end (N(7)-methyl 5'-triphosphoguanosine)-(2'-O-methyladenylyl)-adenylyl-cytidylyl-adenosine in mRNA + S-adenosyl-L-homocysteine</text>
        <dbReference type="Rhea" id="RHEA:65440"/>
        <dbReference type="Rhea" id="RHEA-COMP:16798"/>
        <dbReference type="Rhea" id="RHEA-COMP:16801"/>
        <dbReference type="ChEBI" id="CHEBI:57856"/>
        <dbReference type="ChEBI" id="CHEBI:59789"/>
        <dbReference type="ChEBI" id="CHEBI:156482"/>
        <dbReference type="ChEBI" id="CHEBI:156483"/>
    </reaction>
</comment>
<organism evidence="28">
    <name type="scientific">Morogoro maize-associated virus</name>
    <dbReference type="NCBI Taxonomy" id="2497337"/>
    <lineage>
        <taxon>Viruses</taxon>
        <taxon>Riboviria</taxon>
        <taxon>Orthornavirae</taxon>
        <taxon>Negarnaviricota</taxon>
        <taxon>Haploviricotina</taxon>
        <taxon>Monjiviricetes</taxon>
        <taxon>Mononegavirales</taxon>
        <taxon>Rhabdoviridae</taxon>
        <taxon>Betarhabdovirinae</taxon>
        <taxon>Alphanucleorhabdovirus</taxon>
        <taxon>Alphanucleorhabdovirus morogoromaydis</taxon>
    </lineage>
</organism>
<dbReference type="GO" id="GO:0005524">
    <property type="term" value="F:ATP binding"/>
    <property type="evidence" value="ECO:0007669"/>
    <property type="project" value="UniProtKB-KW"/>
</dbReference>
<evidence type="ECO:0000256" key="14">
    <source>
        <dbReference type="ARBA" id="ARBA00022844"/>
    </source>
</evidence>
<evidence type="ECO:0000256" key="11">
    <source>
        <dbReference type="ARBA" id="ARBA00022741"/>
    </source>
</evidence>
<dbReference type="GO" id="GO:0016787">
    <property type="term" value="F:hydrolase activity"/>
    <property type="evidence" value="ECO:0007669"/>
    <property type="project" value="UniProtKB-KW"/>
</dbReference>
<dbReference type="GO" id="GO:0003968">
    <property type="term" value="F:RNA-directed RNA polymerase activity"/>
    <property type="evidence" value="ECO:0007669"/>
    <property type="project" value="UniProtKB-KW"/>
</dbReference>
<dbReference type="InterPro" id="IPR014023">
    <property type="entry name" value="Mononeg_RNA_pol_cat"/>
</dbReference>
<evidence type="ECO:0000256" key="6">
    <source>
        <dbReference type="ARBA" id="ARBA00022603"/>
    </source>
</evidence>
<evidence type="ECO:0000256" key="2">
    <source>
        <dbReference type="ARBA" id="ARBA00004328"/>
    </source>
</evidence>
<evidence type="ECO:0000256" key="25">
    <source>
        <dbReference type="ARBA" id="ARBA00047370"/>
    </source>
</evidence>
<evidence type="ECO:0000256" key="21">
    <source>
        <dbReference type="ARBA" id="ARBA00026099"/>
    </source>
</evidence>
<dbReference type="PROSITE" id="PS50526">
    <property type="entry name" value="RDRP_SSRNA_NEG_NONSEG"/>
    <property type="match status" value="1"/>
</dbReference>
<keyword evidence="12" id="KW-0378">Hydrolase</keyword>
<evidence type="ECO:0000256" key="22">
    <source>
        <dbReference type="ARBA" id="ARBA00030436"/>
    </source>
</evidence>
<keyword evidence="11" id="KW-0547">Nucleotide-binding</keyword>
<evidence type="ECO:0000256" key="5">
    <source>
        <dbReference type="ARBA" id="ARBA00022484"/>
    </source>
</evidence>
<proteinExistence type="predicted"/>
<keyword evidence="17" id="KW-1035">Host cytoplasm</keyword>
<comment type="catalytic activity">
    <reaction evidence="19">
        <text>a 5'-end triphospho-adenylyl-adenylyl-cytidylyl-adenosine in mRNA + GDP + H(+) = a 5'-end (5'-triphosphoguanosine)-adenylyl-adenylyl-cytidylyl-adenosine in mRNA + diphosphate</text>
        <dbReference type="Rhea" id="RHEA:65436"/>
        <dbReference type="Rhea" id="RHEA-COMP:16797"/>
        <dbReference type="Rhea" id="RHEA-COMP:16799"/>
        <dbReference type="ChEBI" id="CHEBI:15378"/>
        <dbReference type="ChEBI" id="CHEBI:33019"/>
        <dbReference type="ChEBI" id="CHEBI:58189"/>
        <dbReference type="ChEBI" id="CHEBI:156484"/>
        <dbReference type="ChEBI" id="CHEBI:156503"/>
        <dbReference type="EC" id="2.7.7.88"/>
    </reaction>
</comment>
<evidence type="ECO:0000256" key="20">
    <source>
        <dbReference type="ARBA" id="ARBA00024499"/>
    </source>
</evidence>
<dbReference type="Pfam" id="PF14318">
    <property type="entry name" value="Mononeg_mRNAcap"/>
    <property type="match status" value="1"/>
</dbReference>
<keyword evidence="13" id="KW-0067">ATP-binding</keyword>
<keyword evidence="9" id="KW-0949">S-adenosyl-L-methionine</keyword>
<keyword evidence="10" id="KW-0548">Nucleotidyltransferase</keyword>
<comment type="catalytic activity">
    <reaction evidence="25">
        <text>a 5'-end (5'-triphosphoguanosine)-adenylyl-adenylyl-cytidylyl-adenosine in mRNA + 2 S-adenosyl-L-methionine = a 5'-end (N(7)-methyl 5'-triphosphoguanosine)-(2'-O-methyladenylyl)-adenylyl-cytidylyl-adenosine in mRNA + 2 S-adenosyl-L-homocysteine + H(+)</text>
        <dbReference type="Rhea" id="RHEA:65376"/>
        <dbReference type="Rhea" id="RHEA-COMP:16797"/>
        <dbReference type="Rhea" id="RHEA-COMP:16798"/>
        <dbReference type="ChEBI" id="CHEBI:15378"/>
        <dbReference type="ChEBI" id="CHEBI:57856"/>
        <dbReference type="ChEBI" id="CHEBI:59789"/>
        <dbReference type="ChEBI" id="CHEBI:156483"/>
        <dbReference type="ChEBI" id="CHEBI:156484"/>
        <dbReference type="EC" id="2.1.1.375"/>
    </reaction>
</comment>
<keyword evidence="5 28" id="KW-0696">RNA-directed RNA polymerase</keyword>
<evidence type="ECO:0000256" key="8">
    <source>
        <dbReference type="ARBA" id="ARBA00022679"/>
    </source>
</evidence>
<keyword evidence="6" id="KW-0489">Methyltransferase</keyword>
<keyword evidence="14" id="KW-0946">Virion</keyword>
<evidence type="ECO:0000256" key="23">
    <source>
        <dbReference type="ARBA" id="ARBA00031012"/>
    </source>
</evidence>
<dbReference type="EC" id="2.7.7.48" evidence="3"/>
<dbReference type="Pfam" id="PF00946">
    <property type="entry name" value="Mononeg_RNA_pol"/>
    <property type="match status" value="1"/>
</dbReference>
<name>A0A3Q9D1F1_9RHAB</name>
<dbReference type="EMBL" id="MK112501">
    <property type="protein sequence ID" value="AZP55487.1"/>
    <property type="molecule type" value="Viral_cRNA"/>
</dbReference>
<comment type="catalytic activity">
    <reaction evidence="26">
        <text>GTP + H2O = GDP + phosphate + H(+)</text>
        <dbReference type="Rhea" id="RHEA:19669"/>
        <dbReference type="ChEBI" id="CHEBI:15377"/>
        <dbReference type="ChEBI" id="CHEBI:15378"/>
        <dbReference type="ChEBI" id="CHEBI:37565"/>
        <dbReference type="ChEBI" id="CHEBI:43474"/>
        <dbReference type="ChEBI" id="CHEBI:58189"/>
    </reaction>
</comment>
<evidence type="ECO:0000256" key="9">
    <source>
        <dbReference type="ARBA" id="ARBA00022691"/>
    </source>
</evidence>
<dbReference type="InterPro" id="IPR039736">
    <property type="entry name" value="L_poly_C"/>
</dbReference>
<evidence type="ECO:0000256" key="7">
    <source>
        <dbReference type="ARBA" id="ARBA00022664"/>
    </source>
</evidence>
<evidence type="ECO:0000256" key="4">
    <source>
        <dbReference type="ARBA" id="ARBA00012582"/>
    </source>
</evidence>
<evidence type="ECO:0000256" key="10">
    <source>
        <dbReference type="ARBA" id="ARBA00022695"/>
    </source>
</evidence>
<sequence>MDPDYPDLDSEALEVLESIREGAIEEEEDEDSGRVLSGTGDYHLKSALRTFQDMMRHPIFKKEYTKAVDQFGISHKMMLDPIDTMRLVLKDTPIRKSVGTLLGDVTTRLASLPWMRDCYDLIQAEVKTMHSHLMLVYTPDWVEKIHEDISRKVAYDHDTSLLWSTVITLKNYLPAWRGRLDPLLDWKSVSIDKETGYLKIRISIGMLLYVGTDICIIEKDERTFWSPIPYILNGADKAAERYNVRYYCALCDHLNIPNRVSLAQLNDIIKIGDDCLAALGNKGYDVIGSYEALLAGVIQARDNEHVIPNRELLRQTTLNDPGNEQGRQYLLQWNEIMEGFTPEQIACAHGLYRIWGHPAVDILGGINKMREVASVNKTPLNSVLTDMGRQFKEMFFTSYHGVHKHYPQHNIMSPLKGSYIQECLQDNLTINTKVLSYHFHDWDSVELKQNFEVPYSWNLVHNLKDKAISPNRKELYETLSTRNTIFGAANRRGILKSLTMDTVQLRSYLQEVNDHGLLPEDKIIGVYPKERELKIKARLFSLMSFKLRLYFVSTEALLGDKVLRYFPQITMSLDMLSMIKKMFKVSGQTTRGDDSVTVIFNLDFIKWNLQMRKVICSPVFSQLGQLFGMPLLFERTHELFKESVIYLCSGEGDLVADPYYGVSPSGSWAWTGDESGKEGLRQKGWTIMTVVAIMLIAKRHNVEVSLMGGGDNQVLGITIGGMVRDISGALTADSCHLAKKVIKTFTEDLISTFESLGLPLKASETWVSDSLFMYNKHMFYKGVPLRSPLKAISRIFPLANDSIMTLDNMINNVSSGVKAACMKERHGIPLVFMKTLFYRRVAEITLVLHPLVGCFKKPELPTHGTVIRSGSKLSLPITSKCLRSYFVLCMQGVSVMGHPGTLHLQDIVMRGFPDPLTSHLAYIPELCKYIVDPGLMTTVENLSHMSTARTVEYAKLVEDPTSINHDAPTHGLNEIRQMSRDFLMGTTLAANPHLKSLFSLLDRRAEKEFYDALCSAQELDVKVLHEIAGATLYGYTNGIASRIDQTRTVRALNENVDVLKRLAGAESRYMGYLMARDLRSHDMCPDTCSRVTAQRYRDYSWRKPILGVTVPHPLEMCSIHSSSETTYLDAVVCWSDRSSGEDIYMSMGQGKIYQGSYTKERFKATDIAAAYGNEDILSKAVRLQKLINWRYDEGSQFAALIQLTLAAITDAETSGFHRSKEEIKGEFDHRRGTAGDISGGIPNFLVTPTSHFSSTTSSWISHSRGGKNENIHFQSVLINLLYRAVVYRGSLEGLPEMIWYAKEKCTHCIREISDPDPSRTTPTLTTLPAAKGNPFAYIESVNVKLDYHHQVEISRGMEEENLINSRWDGTNVTCEEESGLLIFLMLIGSRQISESFILLMRERANARTVIQYCLNRLILMRRLGLDKQFPIRSTSCINLLLGTDNNIRSCRDAFNVEILNGSWEAGITCDMSFLYRDDLLTALPLHVNVYLQNVPLQLALCHAASSCDLQSCLECQAIISSQVAKRGSADHLKWRCPYHQDIDFAPKIFRIHSEKLIKGVEVKTEHDLLVPFISDPVSLERVQRIPVSPETWELPVHLYSTWESILPQLYLMVKSALTSMPISSIVVDDDLSMINLLSRVLADLRRSVPIYINTGQFSGSEINNKFDNLSLLPPNIRDSAHIYHENSIILDSSSLLWIPESDQSAVIQARWVVLWGDSWKLAKELIGRAMITKDRLSTGITVLIEVDPSDRPAVLEICGAAQAWEKKSVDQEMREGHAVPIKLNRVLACSRLGSRGVRWTMWSTPLGLDKITRSLRSKLMSISGNPGTSLQWRKSCQKILKAYVLSLYAHCSDSMLDAAGQLVGVAVQGALVGITPICDRHSSNRYQRAQYLYLKEKCREGPFILRSRLERRINIMSPIHDLLGW</sequence>
<evidence type="ECO:0000256" key="15">
    <source>
        <dbReference type="ARBA" id="ARBA00022953"/>
    </source>
</evidence>
<dbReference type="NCBIfam" id="TIGR04198">
    <property type="entry name" value="paramyx_RNAcap"/>
    <property type="match status" value="1"/>
</dbReference>
<evidence type="ECO:0000256" key="19">
    <source>
        <dbReference type="ARBA" id="ARBA00024494"/>
    </source>
</evidence>
<evidence type="ECO:0000313" key="28">
    <source>
        <dbReference type="EMBL" id="AZP55487.1"/>
    </source>
</evidence>
<comment type="subcellular location">
    <subcellularLocation>
        <location evidence="1">Host cytoplasm</location>
    </subcellularLocation>
    <subcellularLocation>
        <location evidence="2">Virion</location>
    </subcellularLocation>
</comment>
<dbReference type="InterPro" id="IPR026890">
    <property type="entry name" value="Mononeg_mRNAcap"/>
</dbReference>
<evidence type="ECO:0000256" key="18">
    <source>
        <dbReference type="ARBA" id="ARBA00023268"/>
    </source>
</evidence>
<evidence type="ECO:0000259" key="27">
    <source>
        <dbReference type="PROSITE" id="PS50526"/>
    </source>
</evidence>
<dbReference type="EC" id="2.1.1.375" evidence="21"/>